<feature type="compositionally biased region" description="Polar residues" evidence="1">
    <location>
        <begin position="123"/>
        <end position="132"/>
    </location>
</feature>
<sequence length="223" mass="25260">MKTKHNIENQIKSQLESREVPVSENAWERLEAMLEENGGKKSPKSTRKQRVWVGLAASVAILIGIVMGWNALNTEIPNDQNWVGTERKLPEIEMKQANIESNPIETKVQIELAENKNSESDKAISNSDNQPKSEAVLVKTEKVKSNDLHVESELEFEEKIIKDEPKLELKPEMVLALNTDSISKPKSKPNYVDPEMLLYSIENNQAVQEKNKGSKLVIIDFNK</sequence>
<keyword evidence="2" id="KW-0812">Transmembrane</keyword>
<feature type="transmembrane region" description="Helical" evidence="2">
    <location>
        <begin position="51"/>
        <end position="72"/>
    </location>
</feature>
<evidence type="ECO:0000256" key="1">
    <source>
        <dbReference type="SAM" id="MobiDB-lite"/>
    </source>
</evidence>
<evidence type="ECO:0000313" key="3">
    <source>
        <dbReference type="EMBL" id="MBA5628894.1"/>
    </source>
</evidence>
<gene>
    <name evidence="3" type="ORF">HU137_03810</name>
</gene>
<feature type="region of interest" description="Disordered" evidence="1">
    <location>
        <begin position="116"/>
        <end position="135"/>
    </location>
</feature>
<accession>A0A838ZKJ4</accession>
<proteinExistence type="predicted"/>
<evidence type="ECO:0000313" key="4">
    <source>
        <dbReference type="Proteomes" id="UP000552241"/>
    </source>
</evidence>
<evidence type="ECO:0000256" key="2">
    <source>
        <dbReference type="SAM" id="Phobius"/>
    </source>
</evidence>
<dbReference type="EMBL" id="JACDZE010000001">
    <property type="protein sequence ID" value="MBA5628894.1"/>
    <property type="molecule type" value="Genomic_DNA"/>
</dbReference>
<dbReference type="Proteomes" id="UP000552241">
    <property type="component" value="Unassembled WGS sequence"/>
</dbReference>
<dbReference type="AlphaFoldDB" id="A0A838ZKJ4"/>
<dbReference type="RefSeq" id="WP_182042473.1">
    <property type="nucleotide sequence ID" value="NZ_JACDZE010000001.1"/>
</dbReference>
<reference evidence="3 4" key="1">
    <citation type="submission" date="2020-07" db="EMBL/GenBank/DDBJ databases">
        <title>Moheibacter lacus sp. nov., a member of the family Flavobacteriaceae isolated from freshwater lake sediment.</title>
        <authorList>
            <person name="Liu Y."/>
        </authorList>
    </citation>
    <scope>NUCLEOTIDE SEQUENCE [LARGE SCALE GENOMIC DNA]</scope>
    <source>
        <strain evidence="3 4">BDHS18</strain>
    </source>
</reference>
<comment type="caution">
    <text evidence="3">The sequence shown here is derived from an EMBL/GenBank/DDBJ whole genome shotgun (WGS) entry which is preliminary data.</text>
</comment>
<protein>
    <submittedName>
        <fullName evidence="3">Uncharacterized protein</fullName>
    </submittedName>
</protein>
<keyword evidence="4" id="KW-1185">Reference proteome</keyword>
<organism evidence="3 4">
    <name type="scientific">Moheibacter lacus</name>
    <dbReference type="NCBI Taxonomy" id="2745851"/>
    <lineage>
        <taxon>Bacteria</taxon>
        <taxon>Pseudomonadati</taxon>
        <taxon>Bacteroidota</taxon>
        <taxon>Flavobacteriia</taxon>
        <taxon>Flavobacteriales</taxon>
        <taxon>Weeksellaceae</taxon>
        <taxon>Moheibacter</taxon>
    </lineage>
</organism>
<keyword evidence="2" id="KW-0472">Membrane</keyword>
<name>A0A838ZKJ4_9FLAO</name>
<keyword evidence="2" id="KW-1133">Transmembrane helix</keyword>